<evidence type="ECO:0000313" key="3">
    <source>
        <dbReference type="Proteomes" id="UP000256964"/>
    </source>
</evidence>
<dbReference type="Proteomes" id="UP000256964">
    <property type="component" value="Unassembled WGS sequence"/>
</dbReference>
<proteinExistence type="predicted"/>
<evidence type="ECO:0000313" key="2">
    <source>
        <dbReference type="EMBL" id="RDX41827.1"/>
    </source>
</evidence>
<dbReference type="EMBL" id="KZ857500">
    <property type="protein sequence ID" value="RDX41827.1"/>
    <property type="molecule type" value="Genomic_DNA"/>
</dbReference>
<reference evidence="2 3" key="1">
    <citation type="journal article" date="2018" name="Biotechnol. Biofuels">
        <title>Integrative visual omics of the white-rot fungus Polyporus brumalis exposes the biotechnological potential of its oxidative enzymes for delignifying raw plant biomass.</title>
        <authorList>
            <person name="Miyauchi S."/>
            <person name="Rancon A."/>
            <person name="Drula E."/>
            <person name="Hage H."/>
            <person name="Chaduli D."/>
            <person name="Favel A."/>
            <person name="Grisel S."/>
            <person name="Henrissat B."/>
            <person name="Herpoel-Gimbert I."/>
            <person name="Ruiz-Duenas F.J."/>
            <person name="Chevret D."/>
            <person name="Hainaut M."/>
            <person name="Lin J."/>
            <person name="Wang M."/>
            <person name="Pangilinan J."/>
            <person name="Lipzen A."/>
            <person name="Lesage-Meessen L."/>
            <person name="Navarro D."/>
            <person name="Riley R."/>
            <person name="Grigoriev I.V."/>
            <person name="Zhou S."/>
            <person name="Raouche S."/>
            <person name="Rosso M.N."/>
        </authorList>
    </citation>
    <scope>NUCLEOTIDE SEQUENCE [LARGE SCALE GENOMIC DNA]</scope>
    <source>
        <strain evidence="2 3">BRFM 1820</strain>
    </source>
</reference>
<evidence type="ECO:0000256" key="1">
    <source>
        <dbReference type="SAM" id="MobiDB-lite"/>
    </source>
</evidence>
<protein>
    <submittedName>
        <fullName evidence="2">Uncharacterized protein</fullName>
    </submittedName>
</protein>
<sequence length="357" mass="37699">MASSGGTSQTTPPAPTASQPRTRRQPTTSTTSALSSADLFKQYSVEITDAKKAHEVLAGRFLVPSNMAPAVDHLLAALLALAQAKPGQAVAVQSLVALHYYAKAAFETELEKGVAEAAGKRLDAQVTTAIKAATADARKQFEGMVKDMQEQVGQSRRSMEEAVAGATRLLEEVKGVVADEAAGPEPAGESHALGPRTYAQALRGPTGTAPLSPRCARVVARAQLQERQLLVDGLTSDGGEQLAPAVLVAKAHMALNIMRDEHGHELPEGIKVLAASVLQNGGVIYEFDSEASATWIKRDGNLGDFQRGLGVGAQVKPRFYKVVAEFVPVSFDPENPVDLVAVERDNGILHGNLAEAR</sequence>
<accession>A0A371CNM3</accession>
<keyword evidence="3" id="KW-1185">Reference proteome</keyword>
<gene>
    <name evidence="2" type="ORF">OH76DRAFT_1489152</name>
</gene>
<dbReference type="OrthoDB" id="4230923at2759"/>
<name>A0A371CNM3_9APHY</name>
<dbReference type="AlphaFoldDB" id="A0A371CNM3"/>
<organism evidence="2 3">
    <name type="scientific">Lentinus brumalis</name>
    <dbReference type="NCBI Taxonomy" id="2498619"/>
    <lineage>
        <taxon>Eukaryota</taxon>
        <taxon>Fungi</taxon>
        <taxon>Dikarya</taxon>
        <taxon>Basidiomycota</taxon>
        <taxon>Agaricomycotina</taxon>
        <taxon>Agaricomycetes</taxon>
        <taxon>Polyporales</taxon>
        <taxon>Polyporaceae</taxon>
        <taxon>Lentinus</taxon>
    </lineage>
</organism>
<feature type="region of interest" description="Disordered" evidence="1">
    <location>
        <begin position="1"/>
        <end position="33"/>
    </location>
</feature>